<protein>
    <recommendedName>
        <fullName evidence="4">Porin</fullName>
    </recommendedName>
</protein>
<evidence type="ECO:0000313" key="2">
    <source>
        <dbReference type="EMBL" id="NWN91765.1"/>
    </source>
</evidence>
<evidence type="ECO:0000313" key="3">
    <source>
        <dbReference type="Proteomes" id="UP000536442"/>
    </source>
</evidence>
<dbReference type="AlphaFoldDB" id="A0A851HXU9"/>
<comment type="caution">
    <text evidence="2">The sequence shown here is derived from an EMBL/GenBank/DDBJ whole genome shotgun (WGS) entry which is preliminary data.</text>
</comment>
<name>A0A851HXU9_9GAMM</name>
<evidence type="ECO:0008006" key="4">
    <source>
        <dbReference type="Google" id="ProtNLM"/>
    </source>
</evidence>
<reference evidence="2 3" key="1">
    <citation type="submission" date="2020-03" db="EMBL/GenBank/DDBJ databases">
        <title>Metagenomic, metatranscriptomic, and metabolomic analyses revealed the key microbes and metabolic features during the fermentation of ganjang, Korean traditional soy sauce.</title>
        <authorList>
            <person name="Chun B.H."/>
            <person name="Jeon C.O."/>
        </authorList>
    </citation>
    <scope>NUCLEOTIDE SEQUENCE [LARGE SCALE GENOMIC DNA]</scope>
    <source>
        <strain evidence="2 3">KG14</strain>
    </source>
</reference>
<proteinExistence type="predicted"/>
<keyword evidence="1" id="KW-0732">Signal</keyword>
<evidence type="ECO:0000256" key="1">
    <source>
        <dbReference type="SAM" id="SignalP"/>
    </source>
</evidence>
<feature type="signal peptide" evidence="1">
    <location>
        <begin position="1"/>
        <end position="24"/>
    </location>
</feature>
<gene>
    <name evidence="2" type="ORF">HLV39_09725</name>
</gene>
<accession>A0A851HXU9</accession>
<organism evidence="2 3">
    <name type="scientific">Marinobacter adhaerens</name>
    <dbReference type="NCBI Taxonomy" id="1033846"/>
    <lineage>
        <taxon>Bacteria</taxon>
        <taxon>Pseudomonadati</taxon>
        <taxon>Pseudomonadota</taxon>
        <taxon>Gammaproteobacteria</taxon>
        <taxon>Pseudomonadales</taxon>
        <taxon>Marinobacteraceae</taxon>
        <taxon>Marinobacter</taxon>
    </lineage>
</organism>
<keyword evidence="3" id="KW-1185">Reference proteome</keyword>
<sequence length="285" mass="30590">MRHHRYRYAAFVAMCMGAVPATWAELEPITDTAMGNVTGQAFMQVETIPANHNAPDSTRMTLNMDVETRVNIDDVQVGQIDGGTDFSARHVALGHIARNDGDQFNGVTYNAGDVVPFEARQPYIELAEDNQGLLGFRMGFGQARGSVSSSTDSFSGNIGLQFEDNSGALHDAVLMDSNGAQTRKRATHIGISPGDCTAGTNCAALTELRSVNVGEGSAGFTDGFFIGFQREAMEWQKLGGSGAISVGEGVFINLPTNMTVDLENFVTSGVERLQTHHKDMGTNLF</sequence>
<feature type="chain" id="PRO_5032974614" description="Porin" evidence="1">
    <location>
        <begin position="25"/>
        <end position="285"/>
    </location>
</feature>
<dbReference type="EMBL" id="JABEVQ010000004">
    <property type="protein sequence ID" value="NWN91765.1"/>
    <property type="molecule type" value="Genomic_DNA"/>
</dbReference>
<dbReference type="Proteomes" id="UP000536442">
    <property type="component" value="Unassembled WGS sequence"/>
</dbReference>